<name>A0A6V8N7G6_9BACT</name>
<evidence type="ECO:0008006" key="4">
    <source>
        <dbReference type="Google" id="ProtNLM"/>
    </source>
</evidence>
<evidence type="ECO:0000313" key="3">
    <source>
        <dbReference type="Proteomes" id="UP000587586"/>
    </source>
</evidence>
<evidence type="ECO:0000256" key="1">
    <source>
        <dbReference type="SAM" id="MobiDB-lite"/>
    </source>
</evidence>
<keyword evidence="3" id="KW-1185">Reference proteome</keyword>
<dbReference type="InterPro" id="IPR009752">
    <property type="entry name" value="Phage_Mu_GpJ"/>
</dbReference>
<organism evidence="2 3">
    <name type="scientific">Geomonas limicola</name>
    <dbReference type="NCBI Taxonomy" id="2740186"/>
    <lineage>
        <taxon>Bacteria</taxon>
        <taxon>Pseudomonadati</taxon>
        <taxon>Thermodesulfobacteriota</taxon>
        <taxon>Desulfuromonadia</taxon>
        <taxon>Geobacterales</taxon>
        <taxon>Geobacteraceae</taxon>
        <taxon>Geomonas</taxon>
    </lineage>
</organism>
<gene>
    <name evidence="2" type="ORF">GMLC_14630</name>
</gene>
<dbReference type="Proteomes" id="UP000587586">
    <property type="component" value="Unassembled WGS sequence"/>
</dbReference>
<evidence type="ECO:0000313" key="2">
    <source>
        <dbReference type="EMBL" id="GFO67884.1"/>
    </source>
</evidence>
<dbReference type="Pfam" id="PF07030">
    <property type="entry name" value="Phage_Mu_Gp36"/>
    <property type="match status" value="1"/>
</dbReference>
<dbReference type="EMBL" id="BLXZ01000003">
    <property type="protein sequence ID" value="GFO67884.1"/>
    <property type="molecule type" value="Genomic_DNA"/>
</dbReference>
<dbReference type="RefSeq" id="WP_183360428.1">
    <property type="nucleotide sequence ID" value="NZ_BLXZ01000003.1"/>
</dbReference>
<feature type="compositionally biased region" description="Polar residues" evidence="1">
    <location>
        <begin position="147"/>
        <end position="158"/>
    </location>
</feature>
<reference evidence="3" key="1">
    <citation type="submission" date="2020-06" db="EMBL/GenBank/DDBJ databases">
        <title>Draft genomic sequecing of Geomonas sp. Red745.</title>
        <authorList>
            <person name="Itoh H."/>
            <person name="Xu Z.X."/>
            <person name="Ushijima N."/>
            <person name="Masuda Y."/>
            <person name="Shiratori Y."/>
            <person name="Senoo K."/>
        </authorList>
    </citation>
    <scope>NUCLEOTIDE SEQUENCE [LARGE SCALE GENOMIC DNA]</scope>
    <source>
        <strain evidence="3">Red745</strain>
    </source>
</reference>
<proteinExistence type="predicted"/>
<protein>
    <recommendedName>
        <fullName evidence="4">DUF1320 domain-containing protein</fullName>
    </recommendedName>
</protein>
<comment type="caution">
    <text evidence="2">The sequence shown here is derived from an EMBL/GenBank/DDBJ whole genome shotgun (WGS) entry which is preliminary data.</text>
</comment>
<sequence>MYCTLDDIKKQIPGEAILQLTDDNQVGITMEMIVAAMAGTAQPDPDQDPALTAAAEEAAGFISEAIAGADSEIDGYCSVKYSVPFAVVPAVIKKVSADLAIYNLYARRVETMPEVRATNQKNSSRLLENISRGTVKLGEVADSAPVQKQQSPMVTSSGRLFGRDKMKGL</sequence>
<feature type="region of interest" description="Disordered" evidence="1">
    <location>
        <begin position="147"/>
        <end position="169"/>
    </location>
</feature>
<accession>A0A6V8N7G6</accession>
<dbReference type="AlphaFoldDB" id="A0A6V8N7G6"/>